<name>A0A5E8B620_9ASCO</name>
<evidence type="ECO:0000256" key="7">
    <source>
        <dbReference type="ARBA" id="ARBA00023180"/>
    </source>
</evidence>
<dbReference type="GO" id="GO:0008474">
    <property type="term" value="F:palmitoyl-(protein) hydrolase activity"/>
    <property type="evidence" value="ECO:0007669"/>
    <property type="project" value="UniProtKB-EC"/>
</dbReference>
<evidence type="ECO:0000256" key="3">
    <source>
        <dbReference type="ARBA" id="ARBA00014212"/>
    </source>
</evidence>
<evidence type="ECO:0000256" key="5">
    <source>
        <dbReference type="ARBA" id="ARBA00022801"/>
    </source>
</evidence>
<dbReference type="EC" id="3.1.2.22" evidence="2"/>
<evidence type="ECO:0000313" key="10">
    <source>
        <dbReference type="EMBL" id="VVT47017.1"/>
    </source>
</evidence>
<sequence>MVHLVPFNRNTSSRCILALFSALCLASLGATEELNGAVHFIPDISVSSFSNYGGSSNDGGGLYQGFKNFLSGRLVGSSENLPQTEDVPQEAVPGNPVPRPVVIWHGLGDSYDSDGINRVGVTLRRARPGTFVYAVRVSNSSRDDSQAGFVGQIKDQLEEVAQEIKNIPELQGGFDAIGFSQGGVFLRGYLQQYNDPPIRNLITFGSPHNGVASLPQCENNNFICRRRNELFEARVYTASAQTTIIPAQYFRDPLRYSEYIEMSGFLADLNNERANYHGGGSTVDALVLQERSAVEPVRNKTSAANFAQAQRLVMVMFDADVTVVPKESAWFQEVDKTTGALTPLEQRPIYIQDWIGIKRLGDRGGLIYETLPGAHMEIKESDLTRLSLKYLG</sequence>
<keyword evidence="5" id="KW-0378">Hydrolase</keyword>
<evidence type="ECO:0000313" key="11">
    <source>
        <dbReference type="Proteomes" id="UP000398389"/>
    </source>
</evidence>
<reference evidence="10 11" key="1">
    <citation type="submission" date="2019-09" db="EMBL/GenBank/DDBJ databases">
        <authorList>
            <person name="Brejova B."/>
        </authorList>
    </citation>
    <scope>NUCLEOTIDE SEQUENCE [LARGE SCALE GENOMIC DNA]</scope>
</reference>
<feature type="chain" id="PRO_5022895170" description="Palmitoyl-protein thioesterase 1" evidence="9">
    <location>
        <begin position="27"/>
        <end position="392"/>
    </location>
</feature>
<gene>
    <name evidence="10" type="ORF">SAPINGB_P001502</name>
</gene>
<dbReference type="InterPro" id="IPR029058">
    <property type="entry name" value="AB_hydrolase_fold"/>
</dbReference>
<dbReference type="Pfam" id="PF02089">
    <property type="entry name" value="Palm_thioest"/>
    <property type="match status" value="1"/>
</dbReference>
<dbReference type="OrthoDB" id="10263094at2759"/>
<dbReference type="EMBL" id="CABVLU010000001">
    <property type="protein sequence ID" value="VVT47017.1"/>
    <property type="molecule type" value="Genomic_DNA"/>
</dbReference>
<keyword evidence="4 9" id="KW-0732">Signal</keyword>
<keyword evidence="11" id="KW-1185">Reference proteome</keyword>
<dbReference type="RefSeq" id="XP_031852114.1">
    <property type="nucleotide sequence ID" value="XM_031996223.1"/>
</dbReference>
<evidence type="ECO:0000256" key="1">
    <source>
        <dbReference type="ARBA" id="ARBA00010758"/>
    </source>
</evidence>
<evidence type="ECO:0000256" key="4">
    <source>
        <dbReference type="ARBA" id="ARBA00022729"/>
    </source>
</evidence>
<dbReference type="GeneID" id="43580323"/>
<dbReference type="PANTHER" id="PTHR11247">
    <property type="entry name" value="PALMITOYL-PROTEIN THIOESTERASE/DOLICHYLDIPHOSPHATASE 1"/>
    <property type="match status" value="1"/>
</dbReference>
<comment type="similarity">
    <text evidence="1">Belongs to the palmitoyl-protein thioesterase family.</text>
</comment>
<accession>A0A5E8B620</accession>
<proteinExistence type="inferred from homology"/>
<dbReference type="Proteomes" id="UP000398389">
    <property type="component" value="Unassembled WGS sequence"/>
</dbReference>
<dbReference type="PRINTS" id="PR00414">
    <property type="entry name" value="PPTHIESTRASE"/>
</dbReference>
<evidence type="ECO:0000256" key="6">
    <source>
        <dbReference type="ARBA" id="ARBA00023157"/>
    </source>
</evidence>
<keyword evidence="6" id="KW-1015">Disulfide bond</keyword>
<dbReference type="PANTHER" id="PTHR11247:SF8">
    <property type="entry name" value="PALMITOYL-PROTEIN THIOESTERASE 1"/>
    <property type="match status" value="1"/>
</dbReference>
<organism evidence="10 11">
    <name type="scientific">Magnusiomyces paraingens</name>
    <dbReference type="NCBI Taxonomy" id="2606893"/>
    <lineage>
        <taxon>Eukaryota</taxon>
        <taxon>Fungi</taxon>
        <taxon>Dikarya</taxon>
        <taxon>Ascomycota</taxon>
        <taxon>Saccharomycotina</taxon>
        <taxon>Dipodascomycetes</taxon>
        <taxon>Dipodascales</taxon>
        <taxon>Dipodascaceae</taxon>
        <taxon>Magnusiomyces</taxon>
    </lineage>
</organism>
<evidence type="ECO:0000256" key="2">
    <source>
        <dbReference type="ARBA" id="ARBA00012423"/>
    </source>
</evidence>
<dbReference type="Gene3D" id="3.40.50.1820">
    <property type="entry name" value="alpha/beta hydrolase"/>
    <property type="match status" value="1"/>
</dbReference>
<dbReference type="FunFam" id="3.40.50.1820:FF:000107">
    <property type="entry name" value="Palmitoyl-protein thioesterase 1"/>
    <property type="match status" value="1"/>
</dbReference>
<evidence type="ECO:0000256" key="9">
    <source>
        <dbReference type="SAM" id="SignalP"/>
    </source>
</evidence>
<dbReference type="AlphaFoldDB" id="A0A5E8B620"/>
<protein>
    <recommendedName>
        <fullName evidence="3">Palmitoyl-protein thioesterase 1</fullName>
        <ecNumber evidence="2">3.1.2.22</ecNumber>
    </recommendedName>
    <alternativeName>
        <fullName evidence="8">Palmitoyl-protein hydrolase 1</fullName>
    </alternativeName>
</protein>
<dbReference type="SUPFAM" id="SSF53474">
    <property type="entry name" value="alpha/beta-Hydrolases"/>
    <property type="match status" value="1"/>
</dbReference>
<feature type="signal peptide" evidence="9">
    <location>
        <begin position="1"/>
        <end position="26"/>
    </location>
</feature>
<keyword evidence="7" id="KW-0325">Glycoprotein</keyword>
<evidence type="ECO:0000256" key="8">
    <source>
        <dbReference type="ARBA" id="ARBA00031934"/>
    </source>
</evidence>
<dbReference type="InterPro" id="IPR002472">
    <property type="entry name" value="Palm_thioest"/>
</dbReference>